<feature type="transmembrane region" description="Helical" evidence="2">
    <location>
        <begin position="231"/>
        <end position="253"/>
    </location>
</feature>
<feature type="transmembrane region" description="Helical" evidence="2">
    <location>
        <begin position="324"/>
        <end position="345"/>
    </location>
</feature>
<gene>
    <name evidence="3" type="ORF">FKG94_04530</name>
</gene>
<keyword evidence="2" id="KW-1133">Transmembrane helix</keyword>
<dbReference type="InterPro" id="IPR010295">
    <property type="entry name" value="DUF898"/>
</dbReference>
<feature type="transmembrane region" description="Helical" evidence="2">
    <location>
        <begin position="200"/>
        <end position="225"/>
    </location>
</feature>
<dbReference type="Pfam" id="PF05987">
    <property type="entry name" value="DUF898"/>
    <property type="match status" value="1"/>
</dbReference>
<comment type="caution">
    <text evidence="3">The sequence shown here is derived from an EMBL/GenBank/DDBJ whole genome shotgun (WGS) entry which is preliminary data.</text>
</comment>
<feature type="region of interest" description="Disordered" evidence="1">
    <location>
        <begin position="98"/>
        <end position="129"/>
    </location>
</feature>
<dbReference type="EMBL" id="VHSG01000005">
    <property type="protein sequence ID" value="TQV84789.1"/>
    <property type="molecule type" value="Genomic_DNA"/>
</dbReference>
<organism evidence="3 4">
    <name type="scientific">Exilibacterium tricleocarpae</name>
    <dbReference type="NCBI Taxonomy" id="2591008"/>
    <lineage>
        <taxon>Bacteria</taxon>
        <taxon>Pseudomonadati</taxon>
        <taxon>Pseudomonadota</taxon>
        <taxon>Gammaproteobacteria</taxon>
        <taxon>Cellvibrionales</taxon>
        <taxon>Cellvibrionaceae</taxon>
        <taxon>Exilibacterium</taxon>
    </lineage>
</organism>
<protein>
    <submittedName>
        <fullName evidence="3">DUF898 domain-containing protein</fullName>
    </submittedName>
</protein>
<feature type="transmembrane region" description="Helical" evidence="2">
    <location>
        <begin position="274"/>
        <end position="297"/>
    </location>
</feature>
<keyword evidence="2" id="KW-0812">Transmembrane</keyword>
<proteinExistence type="predicted"/>
<evidence type="ECO:0000256" key="2">
    <source>
        <dbReference type="SAM" id="Phobius"/>
    </source>
</evidence>
<feature type="transmembrane region" description="Helical" evidence="2">
    <location>
        <begin position="352"/>
        <end position="374"/>
    </location>
</feature>
<accession>A0A545U5P5</accession>
<feature type="transmembrane region" description="Helical" evidence="2">
    <location>
        <begin position="160"/>
        <end position="179"/>
    </location>
</feature>
<sequence>MPEARFDIVFYGETVDGFDRDKVKRRFAELFPVTRKTLERIFSAEQLTLKSDLDESGAEKFCTALAEIGVLVAIEPHLPFGRLAPADPIAAADVAPAVLPSAPPPELPPDAPPDPQPDAPPAQQPAATVVTDRAEPVTLGLQERHLRFSFSGAGNDYFKVWLTDLLLTLVTLGIYSAWAKVRRKCYVYERTRLDDMSFEYLASPLSILKSRIAVTAAIAAVVLALTVSQALGLVLLAGLVVLAPWLLVRSLAFNAHNSAYRNIRFGFRGSALEAGRAFLGWPLLALVTLGVLAPAAVHRQQGFLIRNYLYGLRRFEFNATPASFYRLSVFATAAGLLCGLAVMSLVAGAAGLLLAVAVYVIVFSHCAVGHGNALLRAAALDGHRFDVADDRVFYALRVLANAVAVVFSLGLFLPWARVWSWRYRCDHLQVATAADTDRFVALELEQVGLAVDRRTLMPS</sequence>
<keyword evidence="2" id="KW-0472">Membrane</keyword>
<evidence type="ECO:0000313" key="4">
    <source>
        <dbReference type="Proteomes" id="UP000319732"/>
    </source>
</evidence>
<evidence type="ECO:0000256" key="1">
    <source>
        <dbReference type="SAM" id="MobiDB-lite"/>
    </source>
</evidence>
<name>A0A545U5P5_9GAMM</name>
<dbReference type="Proteomes" id="UP000319732">
    <property type="component" value="Unassembled WGS sequence"/>
</dbReference>
<feature type="compositionally biased region" description="Pro residues" evidence="1">
    <location>
        <begin position="101"/>
        <end position="123"/>
    </location>
</feature>
<evidence type="ECO:0000313" key="3">
    <source>
        <dbReference type="EMBL" id="TQV84789.1"/>
    </source>
</evidence>
<feature type="transmembrane region" description="Helical" evidence="2">
    <location>
        <begin position="394"/>
        <end position="415"/>
    </location>
</feature>
<reference evidence="3 4" key="1">
    <citation type="submission" date="2019-06" db="EMBL/GenBank/DDBJ databases">
        <title>Whole genome sequence for Cellvibrionaceae sp. R142.</title>
        <authorList>
            <person name="Wang G."/>
        </authorList>
    </citation>
    <scope>NUCLEOTIDE SEQUENCE [LARGE SCALE GENOMIC DNA]</scope>
    <source>
        <strain evidence="3 4">R142</strain>
    </source>
</reference>
<keyword evidence="4" id="KW-1185">Reference proteome</keyword>
<dbReference type="OrthoDB" id="9765721at2"/>
<dbReference type="RefSeq" id="WP_142902995.1">
    <property type="nucleotide sequence ID" value="NZ_ML660088.1"/>
</dbReference>
<dbReference type="AlphaFoldDB" id="A0A545U5P5"/>